<dbReference type="AlphaFoldDB" id="K0T6B4"/>
<dbReference type="Proteomes" id="UP000266841">
    <property type="component" value="Unassembled WGS sequence"/>
</dbReference>
<evidence type="ECO:0000313" key="2">
    <source>
        <dbReference type="EMBL" id="EJK68856.1"/>
    </source>
</evidence>
<gene>
    <name evidence="2" type="ORF">THAOC_09934</name>
</gene>
<dbReference type="eggNOG" id="ENOG502QZBG">
    <property type="taxonomic scope" value="Eukaryota"/>
</dbReference>
<proteinExistence type="predicted"/>
<feature type="compositionally biased region" description="Polar residues" evidence="1">
    <location>
        <begin position="520"/>
        <end position="530"/>
    </location>
</feature>
<accession>K0T6B4</accession>
<evidence type="ECO:0000313" key="3">
    <source>
        <dbReference type="Proteomes" id="UP000266841"/>
    </source>
</evidence>
<dbReference type="EMBL" id="AGNL01010772">
    <property type="protein sequence ID" value="EJK68856.1"/>
    <property type="molecule type" value="Genomic_DNA"/>
</dbReference>
<protein>
    <submittedName>
        <fullName evidence="2">Uncharacterized protein</fullName>
    </submittedName>
</protein>
<name>K0T6B4_THAOC</name>
<reference evidence="2 3" key="1">
    <citation type="journal article" date="2012" name="Genome Biol.">
        <title>Genome and low-iron response of an oceanic diatom adapted to chronic iron limitation.</title>
        <authorList>
            <person name="Lommer M."/>
            <person name="Specht M."/>
            <person name="Roy A.S."/>
            <person name="Kraemer L."/>
            <person name="Andreson R."/>
            <person name="Gutowska M.A."/>
            <person name="Wolf J."/>
            <person name="Bergner S.V."/>
            <person name="Schilhabel M.B."/>
            <person name="Klostermeier U.C."/>
            <person name="Beiko R.G."/>
            <person name="Rosenstiel P."/>
            <person name="Hippler M."/>
            <person name="Laroche J."/>
        </authorList>
    </citation>
    <scope>NUCLEOTIDE SEQUENCE [LARGE SCALE GENOMIC DNA]</scope>
    <source>
        <strain evidence="2 3">CCMP1005</strain>
    </source>
</reference>
<feature type="region of interest" description="Disordered" evidence="1">
    <location>
        <begin position="1"/>
        <end position="31"/>
    </location>
</feature>
<keyword evidence="3" id="KW-1185">Reference proteome</keyword>
<comment type="caution">
    <text evidence="2">The sequence shown here is derived from an EMBL/GenBank/DDBJ whole genome shotgun (WGS) entry which is preliminary data.</text>
</comment>
<evidence type="ECO:0000256" key="1">
    <source>
        <dbReference type="SAM" id="MobiDB-lite"/>
    </source>
</evidence>
<feature type="compositionally biased region" description="Basic and acidic residues" evidence="1">
    <location>
        <begin position="505"/>
        <end position="518"/>
    </location>
</feature>
<organism evidence="2 3">
    <name type="scientific">Thalassiosira oceanica</name>
    <name type="common">Marine diatom</name>
    <dbReference type="NCBI Taxonomy" id="159749"/>
    <lineage>
        <taxon>Eukaryota</taxon>
        <taxon>Sar</taxon>
        <taxon>Stramenopiles</taxon>
        <taxon>Ochrophyta</taxon>
        <taxon>Bacillariophyta</taxon>
        <taxon>Coscinodiscophyceae</taxon>
        <taxon>Thalassiosirophycidae</taxon>
        <taxon>Thalassiosirales</taxon>
        <taxon>Thalassiosiraceae</taxon>
        <taxon>Thalassiosira</taxon>
    </lineage>
</organism>
<sequence length="647" mass="71705">MARRGRRRTAYPPRPPPIPEKRSISSLAPASKGVAGALIDSRDGCHKLDAIHETPINTPRVTLQYDADESQPTDRVATSTIETACDNEVVATRDESNSNGRGSERIQILNNTKELRDEKARDCGPADEITWDAFDKRGDEPPDLTLIPTDEILGDCQERSESVSLGESSTSGRDITSTSREVRDEYHFERLQARIERRRQVHRAVTVEDNSHDYKTLRSSRIKQIRGIYQTCRDTENSLLIYPNISDVSGLSSVASPSIRGERETRPPGNSVTGVGCITSTQDCNHSRLSSIPSLQRGDTIESSCTTINNFEDRSIAVESAFSRGKLYTKMMQASGALDSSPLKSQKSLTCFVLQLLDEMNPPQDISISDIVSMCASAPKGDGCSVAELKLIQKLTEEEMSRILREFERDNSLVDNKTVETEEINAVALFPADIRAGDDFSQVTSPTFADGVELDEVIHLPTRHAPTQRPAMNLLQSVLEIPMAERDQNDHVEQGELADIPAREDGLQEGNKGHHEPEQEQSNDSGSMTESELELRNKTLAMSREHVRRVCEEQWMSNFATSTSAKDCELEEVTSILSYYEGSRARRMHNSNDVTVREEWACMDGIHDEGKNEDSTGPEQVSNLVESSAVTGTEKQPWGCGVVMCLG</sequence>
<feature type="region of interest" description="Disordered" evidence="1">
    <location>
        <begin position="505"/>
        <end position="533"/>
    </location>
</feature>